<dbReference type="KEGG" id="vg:54981986"/>
<sequence>MYLSTKKYARHLYNYNIKIEPDHHLYDAVCVALEMAGLMGGSISGSILTNNATAQDVDVFVGVSAFTNFLNKKGLYIDDTEIVFRDVVYSRKQWDACDQYQESNKDDALVCTWRGSPFNVNIIVVNDLFVAAFEASRLEMLRRPELYQERDSRIKLHHDFRNTIRQMLEPVQDANDNLPF</sequence>
<dbReference type="Proteomes" id="UP000223042">
    <property type="component" value="Segment"/>
</dbReference>
<protein>
    <submittedName>
        <fullName evidence="1">Uncharacterized protein</fullName>
    </submittedName>
</protein>
<evidence type="ECO:0000313" key="2">
    <source>
        <dbReference type="Proteomes" id="UP000223042"/>
    </source>
</evidence>
<organism evidence="1 2">
    <name type="scientific">Agrobacterium phage Atu_ph02</name>
    <dbReference type="NCBI Taxonomy" id="2024261"/>
    <lineage>
        <taxon>Viruses</taxon>
        <taxon>Duplodnaviria</taxon>
        <taxon>Heunggongvirae</taxon>
        <taxon>Uroviricota</taxon>
        <taxon>Caudoviricetes</taxon>
        <taxon>Autographivirales</taxon>
        <taxon>Dunnvirinae</taxon>
        <taxon>Atuphduovirus</taxon>
        <taxon>Atuphduovirus atuph02</taxon>
    </lineage>
</organism>
<accession>A0A2L0UYW7</accession>
<dbReference type="GeneID" id="54981986"/>
<reference evidence="2" key="1">
    <citation type="submission" date="2017-06" db="EMBL/GenBank/DDBJ databases">
        <authorList>
            <person name="Spollen W.G."/>
            <person name="Givan S.A."/>
            <person name="Brown P.B."/>
            <person name="Attai H."/>
        </authorList>
    </citation>
    <scope>NUCLEOTIDE SEQUENCE [LARGE SCALE GENOMIC DNA]</scope>
</reference>
<proteinExistence type="predicted"/>
<keyword evidence="2" id="KW-1185">Reference proteome</keyword>
<dbReference type="RefSeq" id="YP_009791798.1">
    <property type="nucleotide sequence ID" value="NC_047845.1"/>
</dbReference>
<name>A0A2L0UYW7_9CAUD</name>
<evidence type="ECO:0000313" key="1">
    <source>
        <dbReference type="EMBL" id="AUZ94734.1"/>
    </source>
</evidence>
<dbReference type="EMBL" id="MF403005">
    <property type="protein sequence ID" value="AUZ94734.1"/>
    <property type="molecule type" value="Genomic_DNA"/>
</dbReference>